<dbReference type="GO" id="GO:0006412">
    <property type="term" value="P:translation"/>
    <property type="evidence" value="ECO:0007669"/>
    <property type="project" value="UniProtKB-UniRule"/>
</dbReference>
<keyword evidence="8" id="KW-0175">Coiled coil</keyword>
<dbReference type="InterPro" id="IPR020069">
    <property type="entry name" value="Ribosomal_bL9_C"/>
</dbReference>
<evidence type="ECO:0000256" key="3">
    <source>
        <dbReference type="ARBA" id="ARBA00022884"/>
    </source>
</evidence>
<evidence type="ECO:0000259" key="9">
    <source>
        <dbReference type="PROSITE" id="PS00651"/>
    </source>
</evidence>
<comment type="function">
    <text evidence="7">Binds to the 23S rRNA.</text>
</comment>
<keyword evidence="3 7" id="KW-0694">RNA-binding</keyword>
<evidence type="ECO:0000313" key="11">
    <source>
        <dbReference type="Proteomes" id="UP000033903"/>
    </source>
</evidence>
<dbReference type="PATRIC" id="fig|1619023.3.peg.200"/>
<dbReference type="Gene3D" id="3.40.5.10">
    <property type="entry name" value="Ribosomal protein L9, N-terminal domain"/>
    <property type="match status" value="1"/>
</dbReference>
<comment type="similarity">
    <text evidence="1 7">Belongs to the bacterial ribosomal protein bL9 family.</text>
</comment>
<dbReference type="GO" id="GO:0003735">
    <property type="term" value="F:structural constituent of ribosome"/>
    <property type="evidence" value="ECO:0007669"/>
    <property type="project" value="InterPro"/>
</dbReference>
<reference evidence="10 11" key="1">
    <citation type="journal article" date="2015" name="Nature">
        <title>rRNA introns, odd ribosomes, and small enigmatic genomes across a large radiation of phyla.</title>
        <authorList>
            <person name="Brown C.T."/>
            <person name="Hug L.A."/>
            <person name="Thomas B.C."/>
            <person name="Sharon I."/>
            <person name="Castelle C.J."/>
            <person name="Singh A."/>
            <person name="Wilkins M.J."/>
            <person name="Williams K.H."/>
            <person name="Banfield J.F."/>
        </authorList>
    </citation>
    <scope>NUCLEOTIDE SEQUENCE [LARGE SCALE GENOMIC DNA]</scope>
</reference>
<dbReference type="AlphaFoldDB" id="A0A0G0VJP8"/>
<dbReference type="EMBL" id="LCBA01000008">
    <property type="protein sequence ID" value="KKS01235.1"/>
    <property type="molecule type" value="Genomic_DNA"/>
</dbReference>
<dbReference type="InterPro" id="IPR020070">
    <property type="entry name" value="Ribosomal_bL9_N"/>
</dbReference>
<dbReference type="InterPro" id="IPR036791">
    <property type="entry name" value="Ribosomal_bL9_C_sf"/>
</dbReference>
<organism evidence="10 11">
    <name type="scientific">Candidatus Yanofskybacteria bacterium GW2011_GWA2_41_22</name>
    <dbReference type="NCBI Taxonomy" id="1619023"/>
    <lineage>
        <taxon>Bacteria</taxon>
        <taxon>Candidatus Yanofskyibacteriota</taxon>
    </lineage>
</organism>
<dbReference type="GO" id="GO:0019843">
    <property type="term" value="F:rRNA binding"/>
    <property type="evidence" value="ECO:0007669"/>
    <property type="project" value="UniProtKB-UniRule"/>
</dbReference>
<evidence type="ECO:0000256" key="8">
    <source>
        <dbReference type="SAM" id="Coils"/>
    </source>
</evidence>
<protein>
    <recommendedName>
        <fullName evidence="6 7">Large ribosomal subunit protein bL9</fullName>
    </recommendedName>
</protein>
<keyword evidence="2 7" id="KW-0699">rRNA-binding</keyword>
<dbReference type="HAMAP" id="MF_00503">
    <property type="entry name" value="Ribosomal_bL9"/>
    <property type="match status" value="1"/>
</dbReference>
<evidence type="ECO:0000256" key="5">
    <source>
        <dbReference type="ARBA" id="ARBA00023274"/>
    </source>
</evidence>
<dbReference type="InterPro" id="IPR000244">
    <property type="entry name" value="Ribosomal_bL9"/>
</dbReference>
<evidence type="ECO:0000256" key="6">
    <source>
        <dbReference type="ARBA" id="ARBA00035292"/>
    </source>
</evidence>
<dbReference type="PROSITE" id="PS00651">
    <property type="entry name" value="RIBOSOMAL_L9"/>
    <property type="match status" value="1"/>
</dbReference>
<accession>A0A0G0VJP8</accession>
<dbReference type="InterPro" id="IPR020594">
    <property type="entry name" value="Ribosomal_bL9_bac/chp"/>
</dbReference>
<dbReference type="InterPro" id="IPR036935">
    <property type="entry name" value="Ribosomal_bL9_N_sf"/>
</dbReference>
<dbReference type="SUPFAM" id="SSF55653">
    <property type="entry name" value="Ribosomal protein L9 C-domain"/>
    <property type="match status" value="1"/>
</dbReference>
<dbReference type="Pfam" id="PF03948">
    <property type="entry name" value="Ribosomal_L9_C"/>
    <property type="match status" value="1"/>
</dbReference>
<name>A0A0G0VJP8_9BACT</name>
<dbReference type="PANTHER" id="PTHR21368">
    <property type="entry name" value="50S RIBOSOMAL PROTEIN L9"/>
    <property type="match status" value="1"/>
</dbReference>
<dbReference type="GO" id="GO:0005840">
    <property type="term" value="C:ribosome"/>
    <property type="evidence" value="ECO:0007669"/>
    <property type="project" value="UniProtKB-KW"/>
</dbReference>
<dbReference type="Pfam" id="PF01281">
    <property type="entry name" value="Ribosomal_L9_N"/>
    <property type="match status" value="1"/>
</dbReference>
<feature type="domain" description="Ribosomal protein L9" evidence="9">
    <location>
        <begin position="13"/>
        <end position="40"/>
    </location>
</feature>
<dbReference type="Gene3D" id="3.10.430.100">
    <property type="entry name" value="Ribosomal protein L9, C-terminal domain"/>
    <property type="match status" value="1"/>
</dbReference>
<evidence type="ECO:0000256" key="2">
    <source>
        <dbReference type="ARBA" id="ARBA00022730"/>
    </source>
</evidence>
<dbReference type="NCBIfam" id="TIGR00158">
    <property type="entry name" value="L9"/>
    <property type="match status" value="1"/>
</dbReference>
<dbReference type="GO" id="GO:1990904">
    <property type="term" value="C:ribonucleoprotein complex"/>
    <property type="evidence" value="ECO:0007669"/>
    <property type="project" value="UniProtKB-KW"/>
</dbReference>
<gene>
    <name evidence="7" type="primary">rplI</name>
    <name evidence="10" type="ORF">UU54_C0008G0007</name>
</gene>
<evidence type="ECO:0000313" key="10">
    <source>
        <dbReference type="EMBL" id="KKS01235.1"/>
    </source>
</evidence>
<evidence type="ECO:0000256" key="1">
    <source>
        <dbReference type="ARBA" id="ARBA00010605"/>
    </source>
</evidence>
<keyword evidence="4 7" id="KW-0689">Ribosomal protein</keyword>
<dbReference type="InterPro" id="IPR009027">
    <property type="entry name" value="Ribosomal_bL9/RNase_H1_N"/>
</dbReference>
<feature type="coiled-coil region" evidence="8">
    <location>
        <begin position="44"/>
        <end position="71"/>
    </location>
</feature>
<evidence type="ECO:0000256" key="7">
    <source>
        <dbReference type="HAMAP-Rule" id="MF_00503"/>
    </source>
</evidence>
<proteinExistence type="inferred from homology"/>
<dbReference type="SUPFAM" id="SSF55658">
    <property type="entry name" value="L9 N-domain-like"/>
    <property type="match status" value="1"/>
</dbReference>
<sequence length="154" mass="17128">MKVILLQNIRGFGQIGDVKNVSDGYAKNFLLPRNMAKPASDGSIKEVESLKKKLEMTLTIEKERAVELSQKLKDILIEFAKKASKTGKLFSSVTKNDIANELSKIIGAKIEKEMIGLEEHGEHIKQIGEHTAEVELAQGVKTTVKIIVKELKEE</sequence>
<comment type="caution">
    <text evidence="10">The sequence shown here is derived from an EMBL/GenBank/DDBJ whole genome shotgun (WGS) entry which is preliminary data.</text>
</comment>
<keyword evidence="5 7" id="KW-0687">Ribonucleoprotein</keyword>
<evidence type="ECO:0000256" key="4">
    <source>
        <dbReference type="ARBA" id="ARBA00022980"/>
    </source>
</evidence>
<dbReference type="Proteomes" id="UP000033903">
    <property type="component" value="Unassembled WGS sequence"/>
</dbReference>